<accession>A0A164R9W1</accession>
<proteinExistence type="predicted"/>
<organism evidence="2 3">
    <name type="scientific">Sistotremastrum niveocremeum HHB9708</name>
    <dbReference type="NCBI Taxonomy" id="1314777"/>
    <lineage>
        <taxon>Eukaryota</taxon>
        <taxon>Fungi</taxon>
        <taxon>Dikarya</taxon>
        <taxon>Basidiomycota</taxon>
        <taxon>Agaricomycotina</taxon>
        <taxon>Agaricomycetes</taxon>
        <taxon>Sistotremastrales</taxon>
        <taxon>Sistotremastraceae</taxon>
        <taxon>Sertulicium</taxon>
        <taxon>Sertulicium niveocremeum</taxon>
    </lineage>
</organism>
<feature type="compositionally biased region" description="Low complexity" evidence="1">
    <location>
        <begin position="396"/>
        <end position="406"/>
    </location>
</feature>
<feature type="compositionally biased region" description="Polar residues" evidence="1">
    <location>
        <begin position="351"/>
        <end position="368"/>
    </location>
</feature>
<name>A0A164R9W1_9AGAM</name>
<protein>
    <submittedName>
        <fullName evidence="2">Uncharacterized protein</fullName>
    </submittedName>
</protein>
<feature type="region of interest" description="Disordered" evidence="1">
    <location>
        <begin position="493"/>
        <end position="513"/>
    </location>
</feature>
<reference evidence="2 3" key="1">
    <citation type="journal article" date="2016" name="Mol. Biol. Evol.">
        <title>Comparative Genomics of Early-Diverging Mushroom-Forming Fungi Provides Insights into the Origins of Lignocellulose Decay Capabilities.</title>
        <authorList>
            <person name="Nagy L.G."/>
            <person name="Riley R."/>
            <person name="Tritt A."/>
            <person name="Adam C."/>
            <person name="Daum C."/>
            <person name="Floudas D."/>
            <person name="Sun H."/>
            <person name="Yadav J.S."/>
            <person name="Pangilinan J."/>
            <person name="Larsson K.H."/>
            <person name="Matsuura K."/>
            <person name="Barry K."/>
            <person name="Labutti K."/>
            <person name="Kuo R."/>
            <person name="Ohm R.A."/>
            <person name="Bhattacharya S.S."/>
            <person name="Shirouzu T."/>
            <person name="Yoshinaga Y."/>
            <person name="Martin F.M."/>
            <person name="Grigoriev I.V."/>
            <person name="Hibbett D.S."/>
        </authorList>
    </citation>
    <scope>NUCLEOTIDE SEQUENCE [LARGE SCALE GENOMIC DNA]</scope>
    <source>
        <strain evidence="2 3">HHB9708</strain>
    </source>
</reference>
<dbReference type="AlphaFoldDB" id="A0A164R9W1"/>
<feature type="compositionally biased region" description="Pro residues" evidence="1">
    <location>
        <begin position="85"/>
        <end position="94"/>
    </location>
</feature>
<evidence type="ECO:0000256" key="1">
    <source>
        <dbReference type="SAM" id="MobiDB-lite"/>
    </source>
</evidence>
<feature type="region of interest" description="Disordered" evidence="1">
    <location>
        <begin position="75"/>
        <end position="158"/>
    </location>
</feature>
<feature type="compositionally biased region" description="Low complexity" evidence="1">
    <location>
        <begin position="586"/>
        <end position="605"/>
    </location>
</feature>
<feature type="region of interest" description="Disordered" evidence="1">
    <location>
        <begin position="204"/>
        <end position="232"/>
    </location>
</feature>
<feature type="region of interest" description="Disordered" evidence="1">
    <location>
        <begin position="267"/>
        <end position="320"/>
    </location>
</feature>
<evidence type="ECO:0000313" key="3">
    <source>
        <dbReference type="Proteomes" id="UP000076722"/>
    </source>
</evidence>
<gene>
    <name evidence="2" type="ORF">SISNIDRAFT_468721</name>
</gene>
<feature type="region of interest" description="Disordered" evidence="1">
    <location>
        <begin position="342"/>
        <end position="426"/>
    </location>
</feature>
<evidence type="ECO:0000313" key="2">
    <source>
        <dbReference type="EMBL" id="KZS90379.1"/>
    </source>
</evidence>
<feature type="compositionally biased region" description="Polar residues" evidence="1">
    <location>
        <begin position="144"/>
        <end position="157"/>
    </location>
</feature>
<feature type="compositionally biased region" description="Low complexity" evidence="1">
    <location>
        <begin position="75"/>
        <end position="84"/>
    </location>
</feature>
<feature type="compositionally biased region" description="Low complexity" evidence="1">
    <location>
        <begin position="369"/>
        <end position="389"/>
    </location>
</feature>
<dbReference type="Proteomes" id="UP000076722">
    <property type="component" value="Unassembled WGS sequence"/>
</dbReference>
<sequence>MSSPPRQPHLTLDEFGSLVSSSLDGTGTHSLALFIPPNSNSDEYFNFNPKVEAPATPRHPKLARVKAALSWLSPVSLSPSSSRGPPTPVTPSPPTRFARPFTLLSPPSPSASHSSNMAAFMNPKSKQERPPSRRIFGSGPSPLVATNSQNVQSAQHSATRHLPTPAPFFYPQPSVPKENVPLVKSSPSVDSLEINSWKLKAKKKKSTKSLRERFTGKLNSSKSANFRDLPPLRIPSPGPFDFPIDADPFAPSPTVISRQPSYNVSTPLTPSFIHSPHSPASALLETPGKPILDSPPSPSPPDMLNAKEPNHNYLAIPSPQLSPMPLPSTWILDSDLSDDKSLKPPMLATAVSPNTPSFSNTNLPSPALSTSGRSSSSQYTTASSSSFCSPGARLDASANSSNPPSSFRLPPAFKLSSPPKGRNPARNQVHATEGLLEHTLVKKPSMQIPGMWCSLSIDGHSDVDQESGIPRPHSACNMLSAGYPTHAVSPTVSRYDHRRSRSFDTPLPPPKDRHTIVTSESVASAFSLRKHAGQIAWPLPPRRTVLVDQDTGEKWLNVSKAPEYLTKDTDLPRAGSRHEIHVRRMSSQPGSASACSSPAAPSSQSHHTQGFARSAPAPQGKFIPPPRYHSAYLKPLPRLPSPSPLPSMSRCSSPSIISETPSQLHARGRHDDRCIRVFLGGEALLCSSIDEDMPTLVILSHRDEYELRMEAKGWMDLSKFCGDNSNVTICADPGSRISLSLPPPVPESQGEGKLKLCVAVLESKSKVVLKLSLLPPGNLHQDKESGKKKVMMKFPMELPTTLGKIVLQCNAAQLGHGLNGSTLA</sequence>
<feature type="region of interest" description="Disordered" evidence="1">
    <location>
        <begin position="583"/>
        <end position="626"/>
    </location>
</feature>
<dbReference type="EMBL" id="KV419422">
    <property type="protein sequence ID" value="KZS90379.1"/>
    <property type="molecule type" value="Genomic_DNA"/>
</dbReference>
<keyword evidence="3" id="KW-1185">Reference proteome</keyword>